<evidence type="ECO:0000313" key="3">
    <source>
        <dbReference type="EMBL" id="MET4577800.1"/>
    </source>
</evidence>
<gene>
    <name evidence="3" type="ORF">ABIE13_002911</name>
</gene>
<evidence type="ECO:0000313" key="4">
    <source>
        <dbReference type="Proteomes" id="UP001549320"/>
    </source>
</evidence>
<feature type="signal peptide" evidence="1">
    <location>
        <begin position="1"/>
        <end position="19"/>
    </location>
</feature>
<protein>
    <recommendedName>
        <fullName evidence="2">BIG2 domain-containing protein</fullName>
    </recommendedName>
</protein>
<comment type="caution">
    <text evidence="3">The sequence shown here is derived from an EMBL/GenBank/DDBJ whole genome shotgun (WGS) entry which is preliminary data.</text>
</comment>
<dbReference type="PROSITE" id="PS51257">
    <property type="entry name" value="PROKAR_LIPOPROTEIN"/>
    <property type="match status" value="1"/>
</dbReference>
<organism evidence="3 4">
    <name type="scientific">Ottowia thiooxydans</name>
    <dbReference type="NCBI Taxonomy" id="219182"/>
    <lineage>
        <taxon>Bacteria</taxon>
        <taxon>Pseudomonadati</taxon>
        <taxon>Pseudomonadota</taxon>
        <taxon>Betaproteobacteria</taxon>
        <taxon>Burkholderiales</taxon>
        <taxon>Comamonadaceae</taxon>
        <taxon>Ottowia</taxon>
    </lineage>
</organism>
<dbReference type="EMBL" id="JBEPSH010000005">
    <property type="protein sequence ID" value="MET4577800.1"/>
    <property type="molecule type" value="Genomic_DNA"/>
</dbReference>
<name>A0ABV2QB02_9BURK</name>
<sequence>MRKFFLGFLVLLTLAVASCGGGGGYDGNPTPTNALRMSPLLSNVSLPVGYVAEVAQISQGVAPYHVLSSDASVGVEDIIPEDGVLRVAGLKPGTSTVVVQDSSVRQTQISLTVTVKVNPLATSVGTALTLRVGEPRTFAISGGVGPYTVISNDNSIAEVSGQNNSVITVTGKTKGTVPVLITDSTGATLTVTLTVAVDDFKVNPASPTGQVGSEMTLAIVGGVAPYTAVSSTPSVVTVQVNGDAARVAFKSEGMSTLTFRDSSGLSIPVTATSTLTVPPLVISPSSGSAQAGTRLTFTVVSGAGPYTVVSSNPSVASASVSGSTVSVSLLTAGNSTITVMDSRGQFAPITVTSTPVPPPPAEFTATPSNQTVASEELTPVTYQITGGVGPFVALVNASDLAIASASVSGTTLSVRVGSSGTRCVASQRNVQVMVTDTGTGNMITVTQTIAAKLPSGSICP</sequence>
<dbReference type="InterPro" id="IPR003343">
    <property type="entry name" value="Big_2"/>
</dbReference>
<keyword evidence="1" id="KW-0732">Signal</keyword>
<feature type="domain" description="BIG2" evidence="2">
    <location>
        <begin position="276"/>
        <end position="351"/>
    </location>
</feature>
<evidence type="ECO:0000256" key="1">
    <source>
        <dbReference type="SAM" id="SignalP"/>
    </source>
</evidence>
<proteinExistence type="predicted"/>
<feature type="chain" id="PRO_5046200042" description="BIG2 domain-containing protein" evidence="1">
    <location>
        <begin position="20"/>
        <end position="460"/>
    </location>
</feature>
<evidence type="ECO:0000259" key="2">
    <source>
        <dbReference type="SMART" id="SM00635"/>
    </source>
</evidence>
<dbReference type="Proteomes" id="UP001549320">
    <property type="component" value="Unassembled WGS sequence"/>
</dbReference>
<dbReference type="SMART" id="SM00635">
    <property type="entry name" value="BID_2"/>
    <property type="match status" value="2"/>
</dbReference>
<keyword evidence="4" id="KW-1185">Reference proteome</keyword>
<reference evidence="3 4" key="1">
    <citation type="submission" date="2024-06" db="EMBL/GenBank/DDBJ databases">
        <title>Sorghum-associated microbial communities from plants grown in Nebraska, USA.</title>
        <authorList>
            <person name="Schachtman D."/>
        </authorList>
    </citation>
    <scope>NUCLEOTIDE SEQUENCE [LARGE SCALE GENOMIC DNA]</scope>
    <source>
        <strain evidence="3 4">2709</strain>
    </source>
</reference>
<feature type="domain" description="BIG2" evidence="2">
    <location>
        <begin position="196"/>
        <end position="271"/>
    </location>
</feature>
<dbReference type="RefSeq" id="WP_354444479.1">
    <property type="nucleotide sequence ID" value="NZ_JBEPSH010000005.1"/>
</dbReference>
<accession>A0ABV2QB02</accession>